<evidence type="ECO:0000256" key="1">
    <source>
        <dbReference type="ARBA" id="ARBA00022481"/>
    </source>
</evidence>
<dbReference type="SUPFAM" id="SSF54523">
    <property type="entry name" value="Pili subunits"/>
    <property type="match status" value="1"/>
</dbReference>
<name>X1NL09_9ZZZZ</name>
<dbReference type="PROSITE" id="PS00409">
    <property type="entry name" value="PROKAR_NTER_METHYL"/>
    <property type="match status" value="1"/>
</dbReference>
<dbReference type="Pfam" id="PF07963">
    <property type="entry name" value="N_methyl"/>
    <property type="match status" value="1"/>
</dbReference>
<keyword evidence="2" id="KW-1133">Transmembrane helix</keyword>
<dbReference type="NCBIfam" id="TIGR02532">
    <property type="entry name" value="IV_pilin_GFxxxE"/>
    <property type="match status" value="1"/>
</dbReference>
<dbReference type="PANTHER" id="PTHR30093:SF34">
    <property type="entry name" value="PREPILIN PEPTIDASE-DEPENDENT PROTEIN D"/>
    <property type="match status" value="1"/>
</dbReference>
<dbReference type="PANTHER" id="PTHR30093">
    <property type="entry name" value="GENERAL SECRETION PATHWAY PROTEIN G"/>
    <property type="match status" value="1"/>
</dbReference>
<dbReference type="InterPro" id="IPR045584">
    <property type="entry name" value="Pilin-like"/>
</dbReference>
<proteinExistence type="predicted"/>
<dbReference type="Gene3D" id="3.30.700.10">
    <property type="entry name" value="Glycoprotein, Type 4 Pilin"/>
    <property type="match status" value="1"/>
</dbReference>
<organism evidence="3">
    <name type="scientific">marine sediment metagenome</name>
    <dbReference type="NCBI Taxonomy" id="412755"/>
    <lineage>
        <taxon>unclassified sequences</taxon>
        <taxon>metagenomes</taxon>
        <taxon>ecological metagenomes</taxon>
    </lineage>
</organism>
<dbReference type="InterPro" id="IPR012902">
    <property type="entry name" value="N_methyl_site"/>
</dbReference>
<dbReference type="EMBL" id="BARV01015470">
    <property type="protein sequence ID" value="GAI30901.1"/>
    <property type="molecule type" value="Genomic_DNA"/>
</dbReference>
<accession>X1NL09</accession>
<keyword evidence="1" id="KW-0488">Methylation</keyword>
<evidence type="ECO:0000256" key="2">
    <source>
        <dbReference type="SAM" id="Phobius"/>
    </source>
</evidence>
<keyword evidence="2" id="KW-0812">Transmembrane</keyword>
<keyword evidence="2" id="KW-0472">Membrane</keyword>
<protein>
    <recommendedName>
        <fullName evidence="4">Type II secretion system protein GspG C-terminal domain-containing protein</fullName>
    </recommendedName>
</protein>
<comment type="caution">
    <text evidence="3">The sequence shown here is derived from an EMBL/GenBank/DDBJ whole genome shotgun (WGS) entry which is preliminary data.</text>
</comment>
<reference evidence="3" key="1">
    <citation type="journal article" date="2014" name="Front. Microbiol.">
        <title>High frequency of phylogenetically diverse reductive dehalogenase-homologous genes in deep subseafloor sedimentary metagenomes.</title>
        <authorList>
            <person name="Kawai M."/>
            <person name="Futagami T."/>
            <person name="Toyoda A."/>
            <person name="Takaki Y."/>
            <person name="Nishi S."/>
            <person name="Hori S."/>
            <person name="Arai W."/>
            <person name="Tsubouchi T."/>
            <person name="Morono Y."/>
            <person name="Uchiyama I."/>
            <person name="Ito T."/>
            <person name="Fujiyama A."/>
            <person name="Inagaki F."/>
            <person name="Takami H."/>
        </authorList>
    </citation>
    <scope>NUCLEOTIDE SEQUENCE</scope>
    <source>
        <strain evidence="3">Expedition CK06-06</strain>
    </source>
</reference>
<evidence type="ECO:0000313" key="3">
    <source>
        <dbReference type="EMBL" id="GAI30901.1"/>
    </source>
</evidence>
<dbReference type="AlphaFoldDB" id="X1NL09"/>
<evidence type="ECO:0008006" key="4">
    <source>
        <dbReference type="Google" id="ProtNLM"/>
    </source>
</evidence>
<sequence>MKRFFKLHRGEKGFTLIELLIVVAILGILAAVIIPNAAGFMKTADINAANTEVANVKTGAVGFLAENGDWPNLPISGTGEQIGIYGQDFWLTK</sequence>
<gene>
    <name evidence="3" type="ORF">S06H3_26725</name>
</gene>
<feature type="transmembrane region" description="Helical" evidence="2">
    <location>
        <begin position="12"/>
        <end position="34"/>
    </location>
</feature>